<reference evidence="1 2" key="1">
    <citation type="submission" date="2019-02" db="EMBL/GenBank/DDBJ databases">
        <title>Siculibacillus lacustris gen. nov., sp. nov., a new rosette-forming bacterium isolated from a freshwater crater lake (Lake St. Ana, Romania).</title>
        <authorList>
            <person name="Felfoldi T."/>
            <person name="Marton Z."/>
            <person name="Szabo A."/>
            <person name="Mentes A."/>
            <person name="Boka K."/>
            <person name="Marialigeti K."/>
            <person name="Mathe I."/>
            <person name="Koncz M."/>
            <person name="Schumann P."/>
            <person name="Toth E."/>
        </authorList>
    </citation>
    <scope>NUCLEOTIDE SEQUENCE [LARGE SCALE GENOMIC DNA]</scope>
    <source>
        <strain evidence="1 2">SA-279</strain>
    </source>
</reference>
<dbReference type="EMBL" id="SJFN01000065">
    <property type="protein sequence ID" value="TBW32256.1"/>
    <property type="molecule type" value="Genomic_DNA"/>
</dbReference>
<evidence type="ECO:0000313" key="1">
    <source>
        <dbReference type="EMBL" id="TBW32256.1"/>
    </source>
</evidence>
<protein>
    <submittedName>
        <fullName evidence="1">Uncharacterized protein</fullName>
    </submittedName>
</protein>
<dbReference type="RefSeq" id="WP_131311908.1">
    <property type="nucleotide sequence ID" value="NZ_SJFN01000065.1"/>
</dbReference>
<evidence type="ECO:0000313" key="2">
    <source>
        <dbReference type="Proteomes" id="UP000292781"/>
    </source>
</evidence>
<dbReference type="AlphaFoldDB" id="A0A4Q9VCI4"/>
<dbReference type="InterPro" id="IPR045425">
    <property type="entry name" value="DUF6508"/>
</dbReference>
<gene>
    <name evidence="1" type="ORF">EYW49_22350</name>
</gene>
<dbReference type="Pfam" id="PF20118">
    <property type="entry name" value="DUF6508"/>
    <property type="match status" value="1"/>
</dbReference>
<keyword evidence="2" id="KW-1185">Reference proteome</keyword>
<accession>A0A4Q9VCI4</accession>
<comment type="caution">
    <text evidence="1">The sequence shown here is derived from an EMBL/GenBank/DDBJ whole genome shotgun (WGS) entry which is preliminary data.</text>
</comment>
<proteinExistence type="predicted"/>
<name>A0A4Q9VCI4_9HYPH</name>
<dbReference type="OrthoDB" id="9806482at2"/>
<organism evidence="1 2">
    <name type="scientific">Siculibacillus lacustris</name>
    <dbReference type="NCBI Taxonomy" id="1549641"/>
    <lineage>
        <taxon>Bacteria</taxon>
        <taxon>Pseudomonadati</taxon>
        <taxon>Pseudomonadota</taxon>
        <taxon>Alphaproteobacteria</taxon>
        <taxon>Hyphomicrobiales</taxon>
        <taxon>Ancalomicrobiaceae</taxon>
        <taxon>Siculibacillus</taxon>
    </lineage>
</organism>
<sequence>MTDAIDALRSLVAMLPDLEADGASFGEMIPMRRAGKNWALPRFDFNKTGERFHSLGHVVGNGLSADDWKAWEREADCAAFLVNGSLPASVSLVDVRHLLVSIVQRERFCEGAMQSALDAGLVGSVVRRAAALLS</sequence>
<dbReference type="Proteomes" id="UP000292781">
    <property type="component" value="Unassembled WGS sequence"/>
</dbReference>